<dbReference type="EMBL" id="JAUIZM010000009">
    <property type="protein sequence ID" value="KAK1367314.1"/>
    <property type="molecule type" value="Genomic_DNA"/>
</dbReference>
<dbReference type="PANTHER" id="PTHR33919">
    <property type="entry name" value="OS09G0127700 PROTEIN"/>
    <property type="match status" value="1"/>
</dbReference>
<dbReference type="InterPro" id="IPR010530">
    <property type="entry name" value="B12D"/>
</dbReference>
<organism evidence="2 3">
    <name type="scientific">Heracleum sosnowskyi</name>
    <dbReference type="NCBI Taxonomy" id="360622"/>
    <lineage>
        <taxon>Eukaryota</taxon>
        <taxon>Viridiplantae</taxon>
        <taxon>Streptophyta</taxon>
        <taxon>Embryophyta</taxon>
        <taxon>Tracheophyta</taxon>
        <taxon>Spermatophyta</taxon>
        <taxon>Magnoliopsida</taxon>
        <taxon>eudicotyledons</taxon>
        <taxon>Gunneridae</taxon>
        <taxon>Pentapetalae</taxon>
        <taxon>asterids</taxon>
        <taxon>campanulids</taxon>
        <taxon>Apiales</taxon>
        <taxon>Apiaceae</taxon>
        <taxon>Apioideae</taxon>
        <taxon>apioid superclade</taxon>
        <taxon>Tordylieae</taxon>
        <taxon>Tordyliinae</taxon>
        <taxon>Heracleum</taxon>
    </lineage>
</organism>
<reference evidence="2" key="1">
    <citation type="submission" date="2023-02" db="EMBL/GenBank/DDBJ databases">
        <title>Genome of toxic invasive species Heracleum sosnowskyi carries increased number of genes despite the absence of recent whole-genome duplications.</title>
        <authorList>
            <person name="Schelkunov M."/>
            <person name="Shtratnikova V."/>
            <person name="Makarenko M."/>
            <person name="Klepikova A."/>
            <person name="Omelchenko D."/>
            <person name="Novikova G."/>
            <person name="Obukhova E."/>
            <person name="Bogdanov V."/>
            <person name="Penin A."/>
            <person name="Logacheva M."/>
        </authorList>
    </citation>
    <scope>NUCLEOTIDE SEQUENCE</scope>
    <source>
        <strain evidence="2">Hsosn_3</strain>
        <tissue evidence="2">Leaf</tissue>
    </source>
</reference>
<keyword evidence="1" id="KW-1133">Transmembrane helix</keyword>
<accession>A0AAD8HHG7</accession>
<evidence type="ECO:0000313" key="3">
    <source>
        <dbReference type="Proteomes" id="UP001237642"/>
    </source>
</evidence>
<protein>
    <submittedName>
        <fullName evidence="2">Uncharacterized protein</fullName>
    </submittedName>
</protein>
<evidence type="ECO:0000256" key="1">
    <source>
        <dbReference type="SAM" id="Phobius"/>
    </source>
</evidence>
<keyword evidence="1" id="KW-0472">Membrane</keyword>
<dbReference type="PANTHER" id="PTHR33919:SF11">
    <property type="entry name" value="EXPRESSED PROTEIN"/>
    <property type="match status" value="1"/>
</dbReference>
<comment type="caution">
    <text evidence="2">The sequence shown here is derived from an EMBL/GenBank/DDBJ whole genome shotgun (WGS) entry which is preliminary data.</text>
</comment>
<sequence length="162" mass="18154">MALKIVKYWRSMPENVNVINWLFRSSVSSALKVVTIPDLIAHHGRTMKGGARRVKLLELLPLMGIVFGAVGMGIHTAYHQLVHSPAVKISKENRSSLWEVDRPDQIIHSGDKFVNKSFFRKFGQIHDERVFPGSSSSQRKPTYTTTSYISTATATSSDKLVN</sequence>
<name>A0AAD8HHG7_9APIA</name>
<evidence type="ECO:0000313" key="2">
    <source>
        <dbReference type="EMBL" id="KAK1367314.1"/>
    </source>
</evidence>
<dbReference type="Pfam" id="PF06522">
    <property type="entry name" value="B12D"/>
    <property type="match status" value="1"/>
</dbReference>
<keyword evidence="3" id="KW-1185">Reference proteome</keyword>
<keyword evidence="1" id="KW-0812">Transmembrane</keyword>
<dbReference type="AlphaFoldDB" id="A0AAD8HHG7"/>
<dbReference type="Proteomes" id="UP001237642">
    <property type="component" value="Unassembled WGS sequence"/>
</dbReference>
<gene>
    <name evidence="2" type="ORF">POM88_042875</name>
</gene>
<feature type="transmembrane region" description="Helical" evidence="1">
    <location>
        <begin position="56"/>
        <end position="78"/>
    </location>
</feature>
<proteinExistence type="predicted"/>
<reference evidence="2" key="2">
    <citation type="submission" date="2023-05" db="EMBL/GenBank/DDBJ databases">
        <authorList>
            <person name="Schelkunov M.I."/>
        </authorList>
    </citation>
    <scope>NUCLEOTIDE SEQUENCE</scope>
    <source>
        <strain evidence="2">Hsosn_3</strain>
        <tissue evidence="2">Leaf</tissue>
    </source>
</reference>